<evidence type="ECO:0000313" key="2">
    <source>
        <dbReference type="EMBL" id="GAA5050518.1"/>
    </source>
</evidence>
<feature type="compositionally biased region" description="Basic and acidic residues" evidence="1">
    <location>
        <begin position="1"/>
        <end position="19"/>
    </location>
</feature>
<reference evidence="3" key="1">
    <citation type="journal article" date="2019" name="Int. J. Syst. Evol. Microbiol.">
        <title>The Global Catalogue of Microorganisms (GCM) 10K type strain sequencing project: providing services to taxonomists for standard genome sequencing and annotation.</title>
        <authorList>
            <consortium name="The Broad Institute Genomics Platform"/>
            <consortium name="The Broad Institute Genome Sequencing Center for Infectious Disease"/>
            <person name="Wu L."/>
            <person name="Ma J."/>
        </authorList>
    </citation>
    <scope>NUCLEOTIDE SEQUENCE [LARGE SCALE GENOMIC DNA]</scope>
    <source>
        <strain evidence="3">JCM 18298</strain>
    </source>
</reference>
<gene>
    <name evidence="2" type="ORF">GCM10023318_20850</name>
</gene>
<dbReference type="Proteomes" id="UP001500603">
    <property type="component" value="Unassembled WGS sequence"/>
</dbReference>
<name>A0ABP9K7C7_9NOCA</name>
<feature type="region of interest" description="Disordered" evidence="1">
    <location>
        <begin position="1"/>
        <end position="21"/>
    </location>
</feature>
<proteinExistence type="predicted"/>
<comment type="caution">
    <text evidence="2">The sequence shown here is derived from an EMBL/GenBank/DDBJ whole genome shotgun (WGS) entry which is preliminary data.</text>
</comment>
<keyword evidence="3" id="KW-1185">Reference proteome</keyword>
<evidence type="ECO:0000313" key="3">
    <source>
        <dbReference type="Proteomes" id="UP001500603"/>
    </source>
</evidence>
<organism evidence="2 3">
    <name type="scientific">Nocardia callitridis</name>
    <dbReference type="NCBI Taxonomy" id="648753"/>
    <lineage>
        <taxon>Bacteria</taxon>
        <taxon>Bacillati</taxon>
        <taxon>Actinomycetota</taxon>
        <taxon>Actinomycetes</taxon>
        <taxon>Mycobacteriales</taxon>
        <taxon>Nocardiaceae</taxon>
        <taxon>Nocardia</taxon>
    </lineage>
</organism>
<dbReference type="InterPro" id="IPR007995">
    <property type="entry name" value="DUF742"/>
</dbReference>
<dbReference type="EMBL" id="BAABJM010000002">
    <property type="protein sequence ID" value="GAA5050518.1"/>
    <property type="molecule type" value="Genomic_DNA"/>
</dbReference>
<evidence type="ECO:0000256" key="1">
    <source>
        <dbReference type="SAM" id="MobiDB-lite"/>
    </source>
</evidence>
<dbReference type="PANTHER" id="PTHR36221:SF1">
    <property type="entry name" value="DUF742 DOMAIN-CONTAINING PROTEIN"/>
    <property type="match status" value="1"/>
</dbReference>
<dbReference type="PANTHER" id="PTHR36221">
    <property type="entry name" value="DUF742 DOMAIN-CONTAINING PROTEIN"/>
    <property type="match status" value="1"/>
</dbReference>
<dbReference type="Pfam" id="PF05331">
    <property type="entry name" value="DUF742"/>
    <property type="match status" value="1"/>
</dbReference>
<sequence>MARRRAENMSRPGRDDNPDRLYTLTGGRARPDSENFDLVTLVVSESAPTASMQSEHVRILRMCQAPTAVVEIAAELRVPVGIATILLSDLLHAGKITVRHPCGDSVDPSTPEASRNSVLDADTLEKVLVGLRKL</sequence>
<accession>A0ABP9K7C7</accession>
<protein>
    <submittedName>
        <fullName evidence="2">DUF742 domain-containing protein</fullName>
    </submittedName>
</protein>